<feature type="region of interest" description="Disordered" evidence="6">
    <location>
        <begin position="1"/>
        <end position="89"/>
    </location>
</feature>
<dbReference type="GeneID" id="63767022"/>
<evidence type="ECO:0000256" key="2">
    <source>
        <dbReference type="ARBA" id="ARBA00008180"/>
    </source>
</evidence>
<protein>
    <submittedName>
        <fullName evidence="10">Uncharacterized protein</fullName>
    </submittedName>
</protein>
<dbReference type="PANTHER" id="PTHR14190">
    <property type="entry name" value="SUPPRESSOR OF ACTIN MUTATIONS 2/VACUOLAR PROTEIN SORTING 52"/>
    <property type="match status" value="1"/>
</dbReference>
<dbReference type="GO" id="GO:0006896">
    <property type="term" value="P:Golgi to vacuole transport"/>
    <property type="evidence" value="ECO:0007669"/>
    <property type="project" value="TreeGrafter"/>
</dbReference>
<dbReference type="EMBL" id="KV878585">
    <property type="protein sequence ID" value="OJJ60109.1"/>
    <property type="molecule type" value="Genomic_DNA"/>
</dbReference>
<dbReference type="InterPro" id="IPR007258">
    <property type="entry name" value="Vps52"/>
</dbReference>
<dbReference type="Pfam" id="PF01266">
    <property type="entry name" value="DAO"/>
    <property type="match status" value="1"/>
</dbReference>
<evidence type="ECO:0000256" key="6">
    <source>
        <dbReference type="SAM" id="MobiDB-lite"/>
    </source>
</evidence>
<dbReference type="OrthoDB" id="19482at2759"/>
<dbReference type="AlphaFoldDB" id="A0A1L9TKZ0"/>
<keyword evidence="3" id="KW-0813">Transport</keyword>
<dbReference type="SUPFAM" id="SSF51905">
    <property type="entry name" value="FAD/NAD(P)-binding domain"/>
    <property type="match status" value="1"/>
</dbReference>
<comment type="similarity">
    <text evidence="2">Belongs to the VPS52 family.</text>
</comment>
<dbReference type="Pfam" id="PF20655">
    <property type="entry name" value="Vps52_C"/>
    <property type="match status" value="1"/>
</dbReference>
<dbReference type="GO" id="GO:0032456">
    <property type="term" value="P:endocytic recycling"/>
    <property type="evidence" value="ECO:0007669"/>
    <property type="project" value="TreeGrafter"/>
</dbReference>
<feature type="domain" description="Vps52 coiled-coil" evidence="8">
    <location>
        <begin position="160"/>
        <end position="330"/>
    </location>
</feature>
<keyword evidence="4" id="KW-0653">Protein transport</keyword>
<reference evidence="11" key="1">
    <citation type="journal article" date="2017" name="Genome Biol.">
        <title>Comparative genomics reveals high biological diversity and specific adaptations in the industrially and medically important fungal genus Aspergillus.</title>
        <authorList>
            <person name="de Vries R.P."/>
            <person name="Riley R."/>
            <person name="Wiebenga A."/>
            <person name="Aguilar-Osorio G."/>
            <person name="Amillis S."/>
            <person name="Uchima C.A."/>
            <person name="Anderluh G."/>
            <person name="Asadollahi M."/>
            <person name="Askin M."/>
            <person name="Barry K."/>
            <person name="Battaglia E."/>
            <person name="Bayram O."/>
            <person name="Benocci T."/>
            <person name="Braus-Stromeyer S.A."/>
            <person name="Caldana C."/>
            <person name="Canovas D."/>
            <person name="Cerqueira G.C."/>
            <person name="Chen F."/>
            <person name="Chen W."/>
            <person name="Choi C."/>
            <person name="Clum A."/>
            <person name="Dos Santos R.A."/>
            <person name="Damasio A.R."/>
            <person name="Diallinas G."/>
            <person name="Emri T."/>
            <person name="Fekete E."/>
            <person name="Flipphi M."/>
            <person name="Freyberg S."/>
            <person name="Gallo A."/>
            <person name="Gournas C."/>
            <person name="Habgood R."/>
            <person name="Hainaut M."/>
            <person name="Harispe M.L."/>
            <person name="Henrissat B."/>
            <person name="Hilden K.S."/>
            <person name="Hope R."/>
            <person name="Hossain A."/>
            <person name="Karabika E."/>
            <person name="Karaffa L."/>
            <person name="Karanyi Z."/>
            <person name="Krasevec N."/>
            <person name="Kuo A."/>
            <person name="Kusch H."/>
            <person name="LaButti K."/>
            <person name="Lagendijk E.L."/>
            <person name="Lapidus A."/>
            <person name="Levasseur A."/>
            <person name="Lindquist E."/>
            <person name="Lipzen A."/>
            <person name="Logrieco A.F."/>
            <person name="MacCabe A."/>
            <person name="Maekelae M.R."/>
            <person name="Malavazi I."/>
            <person name="Melin P."/>
            <person name="Meyer V."/>
            <person name="Mielnichuk N."/>
            <person name="Miskei M."/>
            <person name="Molnar A.P."/>
            <person name="Mule G."/>
            <person name="Ngan C.Y."/>
            <person name="Orejas M."/>
            <person name="Orosz E."/>
            <person name="Ouedraogo J.P."/>
            <person name="Overkamp K.M."/>
            <person name="Park H.-S."/>
            <person name="Perrone G."/>
            <person name="Piumi F."/>
            <person name="Punt P.J."/>
            <person name="Ram A.F."/>
            <person name="Ramon A."/>
            <person name="Rauscher S."/>
            <person name="Record E."/>
            <person name="Riano-Pachon D.M."/>
            <person name="Robert V."/>
            <person name="Roehrig J."/>
            <person name="Ruller R."/>
            <person name="Salamov A."/>
            <person name="Salih N.S."/>
            <person name="Samson R.A."/>
            <person name="Sandor E."/>
            <person name="Sanguinetti M."/>
            <person name="Schuetze T."/>
            <person name="Sepcic K."/>
            <person name="Shelest E."/>
            <person name="Sherlock G."/>
            <person name="Sophianopoulou V."/>
            <person name="Squina F.M."/>
            <person name="Sun H."/>
            <person name="Susca A."/>
            <person name="Todd R.B."/>
            <person name="Tsang A."/>
            <person name="Unkles S.E."/>
            <person name="van de Wiele N."/>
            <person name="van Rossen-Uffink D."/>
            <person name="Oliveira J.V."/>
            <person name="Vesth T.C."/>
            <person name="Visser J."/>
            <person name="Yu J.-H."/>
            <person name="Zhou M."/>
            <person name="Andersen M.R."/>
            <person name="Archer D.B."/>
            <person name="Baker S.E."/>
            <person name="Benoit I."/>
            <person name="Brakhage A.A."/>
            <person name="Braus G.H."/>
            <person name="Fischer R."/>
            <person name="Frisvad J.C."/>
            <person name="Goldman G.H."/>
            <person name="Houbraken J."/>
            <person name="Oakley B."/>
            <person name="Pocsi I."/>
            <person name="Scazzocchio C."/>
            <person name="Seiboth B."/>
            <person name="vanKuyk P.A."/>
            <person name="Wortman J."/>
            <person name="Dyer P.S."/>
            <person name="Grigoriev I.V."/>
        </authorList>
    </citation>
    <scope>NUCLEOTIDE SEQUENCE [LARGE SCALE GENOMIC DNA]</scope>
    <source>
        <strain evidence="11">CBS 593.65</strain>
    </source>
</reference>
<gene>
    <name evidence="10" type="ORF">ASPSYDRAFT_78351</name>
</gene>
<dbReference type="GO" id="GO:0042147">
    <property type="term" value="P:retrograde transport, endosome to Golgi"/>
    <property type="evidence" value="ECO:0007669"/>
    <property type="project" value="TreeGrafter"/>
</dbReference>
<dbReference type="GO" id="GO:0000938">
    <property type="term" value="C:GARP complex"/>
    <property type="evidence" value="ECO:0007669"/>
    <property type="project" value="TreeGrafter"/>
</dbReference>
<evidence type="ECO:0000256" key="4">
    <source>
        <dbReference type="ARBA" id="ARBA00022927"/>
    </source>
</evidence>
<evidence type="ECO:0000256" key="3">
    <source>
        <dbReference type="ARBA" id="ARBA00022448"/>
    </source>
</evidence>
<evidence type="ECO:0000259" key="9">
    <source>
        <dbReference type="Pfam" id="PF20655"/>
    </source>
</evidence>
<dbReference type="Proteomes" id="UP000184356">
    <property type="component" value="Unassembled WGS sequence"/>
</dbReference>
<evidence type="ECO:0000259" key="8">
    <source>
        <dbReference type="Pfam" id="PF04129"/>
    </source>
</evidence>
<keyword evidence="11" id="KW-1185">Reference proteome</keyword>
<organism evidence="10 11">
    <name type="scientific">Aspergillus sydowii CBS 593.65</name>
    <dbReference type="NCBI Taxonomy" id="1036612"/>
    <lineage>
        <taxon>Eukaryota</taxon>
        <taxon>Fungi</taxon>
        <taxon>Dikarya</taxon>
        <taxon>Ascomycota</taxon>
        <taxon>Pezizomycotina</taxon>
        <taxon>Eurotiomycetes</taxon>
        <taxon>Eurotiomycetidae</taxon>
        <taxon>Eurotiales</taxon>
        <taxon>Aspergillaceae</taxon>
        <taxon>Aspergillus</taxon>
        <taxon>Aspergillus subgen. Nidulantes</taxon>
    </lineage>
</organism>
<dbReference type="InterPro" id="IPR006076">
    <property type="entry name" value="FAD-dep_OxRdtase"/>
</dbReference>
<dbReference type="Gene3D" id="3.30.9.10">
    <property type="entry name" value="D-Amino Acid Oxidase, subunit A, domain 2"/>
    <property type="match status" value="1"/>
</dbReference>
<evidence type="ECO:0000256" key="1">
    <source>
        <dbReference type="ARBA" id="ARBA00004601"/>
    </source>
</evidence>
<accession>A0A1L9TKZ0</accession>
<dbReference type="PANTHER" id="PTHR14190:SF7">
    <property type="entry name" value="VACUOLAR PROTEIN SORTING-ASSOCIATED PROTEIN 52 HOMOLOG"/>
    <property type="match status" value="1"/>
</dbReference>
<feature type="compositionally biased region" description="Low complexity" evidence="6">
    <location>
        <begin position="45"/>
        <end position="66"/>
    </location>
</feature>
<dbReference type="Pfam" id="PF04129">
    <property type="entry name" value="Vps52_CC"/>
    <property type="match status" value="1"/>
</dbReference>
<feature type="domain" description="FAD dependent oxidoreductase" evidence="7">
    <location>
        <begin position="676"/>
        <end position="1047"/>
    </location>
</feature>
<dbReference type="InterPro" id="IPR036188">
    <property type="entry name" value="FAD/NAD-bd_sf"/>
</dbReference>
<dbReference type="GO" id="GO:0005829">
    <property type="term" value="C:cytosol"/>
    <property type="evidence" value="ECO:0007669"/>
    <property type="project" value="GOC"/>
</dbReference>
<dbReference type="VEuPathDB" id="FungiDB:ASPSYDRAFT_78351"/>
<name>A0A1L9TKZ0_9EURO</name>
<dbReference type="InterPro" id="IPR048319">
    <property type="entry name" value="Vps52_CC"/>
</dbReference>
<dbReference type="RefSeq" id="XP_040703915.1">
    <property type="nucleotide sequence ID" value="XM_040850949.1"/>
</dbReference>
<evidence type="ECO:0000259" key="7">
    <source>
        <dbReference type="Pfam" id="PF01266"/>
    </source>
</evidence>
<proteinExistence type="inferred from homology"/>
<dbReference type="InterPro" id="IPR048361">
    <property type="entry name" value="Vps52_C"/>
</dbReference>
<keyword evidence="5" id="KW-0333">Golgi apparatus</keyword>
<dbReference type="GO" id="GO:0015031">
    <property type="term" value="P:protein transport"/>
    <property type="evidence" value="ECO:0007669"/>
    <property type="project" value="UniProtKB-KW"/>
</dbReference>
<sequence length="1053" mass="114663">MWLDRIAGHSTPDRGPSPIPQRSSSASHLSPNRPNSRPGISRPGSSLSALVTPSPSTSSTSLPAVARVPEESTLKQNATTSPRPLDVADPLDVLNGIIKKYNVGSQSENPAREPSAVKPALLVEDIDFEGLSLEDFVQKPETKRAVNGEIGPQTIQQFEKERDKFQELHSAISGCDDVSKSVEMYLNDFQNELGAVSAEIETLQTRSVQLNAMLGNRRNVEQLLGPAVEEISISPAAVRMIAEGPIDENWVKALNEFETRTASIDAKIASSSSTKAIDDVRPLLEDVKKKAVERIRDYLVSQVRALRSPNINAQIIQQQRLVKFKDLYSYVSRAHPTLAAEITQAYINTMRWYYLSHFTRYLQALSKIKLYPSDRNEVLGGEPHAQKAGNMVPGNRGGAAAHDPFSLGRRVDILRTGNQMAISSYLAEEDSSFHGIEVPFRNFNLALLDNVSAEYSFMTEMFSTLSFQQISRKALEVFSSVFSLGQGLTKQLIENTTDSLGVLMCVRLNQQQAFELQRRKVPVADSYINGINMQLWPRFQVIMDAHCESLKRIGGNTGRSAVSALSLAGGDDLNQSSAPHFLTQRFGQLLHGILVLSSEAGDDEPVANSLSRLTTEFDGLLTKLSRIGGDAKRRERFLYNNYSLILTIISDTQGKLATEQKQFSTTRASSADVTHAVIGGGVVGLAVARQLASRPNTSTILLERHDAPGTETSSRNSEVIHAGLYYGASSRKGELCIRGKHLLYDLCSKNGIPHRNTKKWIVAQDEEQWDATLKVHELAKQLGVPTRLLSQSEAASREPEVRGRAGILESSSTGIVDSHSLMTYLQGDLEDKGGDCAFLTQVIGIEALDGGKGGYKITARSGGGGEEESTTSIVAETLINSAGNYACDVNNMLLPVERHRKPLYAKGTYFSYGASFPTGAPSVLVYPATLPGQGGLGTHLTLDMGGQVRFGPDVEWVDNPNDLKPSPDRLQLAIPEIQAYLPNVDPEAIHLDYCGIRPKLSKAGAVNTGAGFQDFVIQEEEGFPGFVNLLGIESPGLTSCLSIAEVVDGILYK</sequence>
<evidence type="ECO:0000313" key="10">
    <source>
        <dbReference type="EMBL" id="OJJ60109.1"/>
    </source>
</evidence>
<evidence type="ECO:0000313" key="11">
    <source>
        <dbReference type="Proteomes" id="UP000184356"/>
    </source>
</evidence>
<feature type="domain" description="Vps52 C-terminal" evidence="9">
    <location>
        <begin position="348"/>
        <end position="670"/>
    </location>
</feature>
<dbReference type="STRING" id="1036612.A0A1L9TKZ0"/>
<evidence type="ECO:0000256" key="5">
    <source>
        <dbReference type="ARBA" id="ARBA00023034"/>
    </source>
</evidence>
<comment type="subcellular location">
    <subcellularLocation>
        <location evidence="1">Golgi apparatus</location>
        <location evidence="1">trans-Golgi network</location>
    </subcellularLocation>
</comment>
<feature type="compositionally biased region" description="Polar residues" evidence="6">
    <location>
        <begin position="20"/>
        <end position="35"/>
    </location>
</feature>
<dbReference type="Gene3D" id="3.50.50.60">
    <property type="entry name" value="FAD/NAD(P)-binding domain"/>
    <property type="match status" value="1"/>
</dbReference>
<dbReference type="GO" id="GO:0019905">
    <property type="term" value="F:syntaxin binding"/>
    <property type="evidence" value="ECO:0007669"/>
    <property type="project" value="TreeGrafter"/>
</dbReference>